<dbReference type="Proteomes" id="UP001418222">
    <property type="component" value="Unassembled WGS sequence"/>
</dbReference>
<name>A0AAP0BFZ8_9ASPA</name>
<organism evidence="2 3">
    <name type="scientific">Platanthera zijinensis</name>
    <dbReference type="NCBI Taxonomy" id="2320716"/>
    <lineage>
        <taxon>Eukaryota</taxon>
        <taxon>Viridiplantae</taxon>
        <taxon>Streptophyta</taxon>
        <taxon>Embryophyta</taxon>
        <taxon>Tracheophyta</taxon>
        <taxon>Spermatophyta</taxon>
        <taxon>Magnoliopsida</taxon>
        <taxon>Liliopsida</taxon>
        <taxon>Asparagales</taxon>
        <taxon>Orchidaceae</taxon>
        <taxon>Orchidoideae</taxon>
        <taxon>Orchideae</taxon>
        <taxon>Orchidinae</taxon>
        <taxon>Platanthera</taxon>
    </lineage>
</organism>
<sequence>MSPGPGHCDPLFEEAPLLPKLRGPFADFSCLTPLGSTHLCRFRHVGLLKIVRAFPGSMAWGAIAPDTRTLARGISSTPEKAGSPCILEPITIFRPSSVPRDQQGRRDKKFLDQLLDKNDG</sequence>
<reference evidence="2 3" key="1">
    <citation type="journal article" date="2022" name="Nat. Plants">
        <title>Genomes of leafy and leafless Platanthera orchids illuminate the evolution of mycoheterotrophy.</title>
        <authorList>
            <person name="Li M.H."/>
            <person name="Liu K.W."/>
            <person name="Li Z."/>
            <person name="Lu H.C."/>
            <person name="Ye Q.L."/>
            <person name="Zhang D."/>
            <person name="Wang J.Y."/>
            <person name="Li Y.F."/>
            <person name="Zhong Z.M."/>
            <person name="Liu X."/>
            <person name="Yu X."/>
            <person name="Liu D.K."/>
            <person name="Tu X.D."/>
            <person name="Liu B."/>
            <person name="Hao Y."/>
            <person name="Liao X.Y."/>
            <person name="Jiang Y.T."/>
            <person name="Sun W.H."/>
            <person name="Chen J."/>
            <person name="Chen Y.Q."/>
            <person name="Ai Y."/>
            <person name="Zhai J.W."/>
            <person name="Wu S.S."/>
            <person name="Zhou Z."/>
            <person name="Hsiao Y.Y."/>
            <person name="Wu W.L."/>
            <person name="Chen Y.Y."/>
            <person name="Lin Y.F."/>
            <person name="Hsu J.L."/>
            <person name="Li C.Y."/>
            <person name="Wang Z.W."/>
            <person name="Zhao X."/>
            <person name="Zhong W.Y."/>
            <person name="Ma X.K."/>
            <person name="Ma L."/>
            <person name="Huang J."/>
            <person name="Chen G.Z."/>
            <person name="Huang M.Z."/>
            <person name="Huang L."/>
            <person name="Peng D.H."/>
            <person name="Luo Y.B."/>
            <person name="Zou S.Q."/>
            <person name="Chen S.P."/>
            <person name="Lan S."/>
            <person name="Tsai W.C."/>
            <person name="Van de Peer Y."/>
            <person name="Liu Z.J."/>
        </authorList>
    </citation>
    <scope>NUCLEOTIDE SEQUENCE [LARGE SCALE GENOMIC DNA]</scope>
    <source>
        <strain evidence="2">Lor287</strain>
    </source>
</reference>
<feature type="region of interest" description="Disordered" evidence="1">
    <location>
        <begin position="96"/>
        <end position="120"/>
    </location>
</feature>
<evidence type="ECO:0000313" key="3">
    <source>
        <dbReference type="Proteomes" id="UP001418222"/>
    </source>
</evidence>
<proteinExistence type="predicted"/>
<protein>
    <submittedName>
        <fullName evidence="2">Uncharacterized protein</fullName>
    </submittedName>
</protein>
<keyword evidence="3" id="KW-1185">Reference proteome</keyword>
<evidence type="ECO:0000313" key="2">
    <source>
        <dbReference type="EMBL" id="KAK8937095.1"/>
    </source>
</evidence>
<dbReference type="EMBL" id="JBBWWQ010000010">
    <property type="protein sequence ID" value="KAK8937095.1"/>
    <property type="molecule type" value="Genomic_DNA"/>
</dbReference>
<dbReference type="AlphaFoldDB" id="A0AAP0BFZ8"/>
<accession>A0AAP0BFZ8</accession>
<gene>
    <name evidence="2" type="ORF">KSP39_PZI012663</name>
</gene>
<evidence type="ECO:0000256" key="1">
    <source>
        <dbReference type="SAM" id="MobiDB-lite"/>
    </source>
</evidence>
<comment type="caution">
    <text evidence="2">The sequence shown here is derived from an EMBL/GenBank/DDBJ whole genome shotgun (WGS) entry which is preliminary data.</text>
</comment>
<feature type="compositionally biased region" description="Basic and acidic residues" evidence="1">
    <location>
        <begin position="102"/>
        <end position="120"/>
    </location>
</feature>